<keyword evidence="7 10" id="KW-0472">Membrane</keyword>
<dbReference type="InterPro" id="IPR012910">
    <property type="entry name" value="Plug_dom"/>
</dbReference>
<evidence type="ECO:0000313" key="14">
    <source>
        <dbReference type="EMBL" id="API60595.1"/>
    </source>
</evidence>
<evidence type="ECO:0000256" key="10">
    <source>
        <dbReference type="PROSITE-ProRule" id="PRU01360"/>
    </source>
</evidence>
<evidence type="ECO:0000259" key="13">
    <source>
        <dbReference type="Pfam" id="PF07715"/>
    </source>
</evidence>
<evidence type="ECO:0000256" key="5">
    <source>
        <dbReference type="ARBA" id="ARBA00022729"/>
    </source>
</evidence>
<dbReference type="KEGG" id="sphj:BSL82_15940"/>
<dbReference type="InterPro" id="IPR039426">
    <property type="entry name" value="TonB-dep_rcpt-like"/>
</dbReference>
<evidence type="ECO:0000259" key="12">
    <source>
        <dbReference type="Pfam" id="PF00593"/>
    </source>
</evidence>
<evidence type="ECO:0000256" key="4">
    <source>
        <dbReference type="ARBA" id="ARBA00022692"/>
    </source>
</evidence>
<dbReference type="EMBL" id="CP018221">
    <property type="protein sequence ID" value="API60595.1"/>
    <property type="molecule type" value="Genomic_DNA"/>
</dbReference>
<dbReference type="Proteomes" id="UP000182063">
    <property type="component" value="Chromosome"/>
</dbReference>
<evidence type="ECO:0000313" key="15">
    <source>
        <dbReference type="Proteomes" id="UP000182063"/>
    </source>
</evidence>
<evidence type="ECO:0000256" key="11">
    <source>
        <dbReference type="RuleBase" id="RU003357"/>
    </source>
</evidence>
<gene>
    <name evidence="14" type="ORF">BSL82_15940</name>
</gene>
<dbReference type="PROSITE" id="PS52016">
    <property type="entry name" value="TONB_DEPENDENT_REC_3"/>
    <property type="match status" value="1"/>
</dbReference>
<keyword evidence="5" id="KW-0732">Signal</keyword>
<keyword evidence="2 10" id="KW-0813">Transport</keyword>
<dbReference type="SUPFAM" id="SSF56935">
    <property type="entry name" value="Porins"/>
    <property type="match status" value="1"/>
</dbReference>
<dbReference type="Gene3D" id="2.170.130.10">
    <property type="entry name" value="TonB-dependent receptor, plug domain"/>
    <property type="match status" value="1"/>
</dbReference>
<dbReference type="OrthoDB" id="9760333at2"/>
<evidence type="ECO:0000256" key="9">
    <source>
        <dbReference type="ARBA" id="ARBA00023237"/>
    </source>
</evidence>
<dbReference type="InterPro" id="IPR000531">
    <property type="entry name" value="Beta-barrel_TonB"/>
</dbReference>
<proteinExistence type="inferred from homology"/>
<dbReference type="InterPro" id="IPR036942">
    <property type="entry name" value="Beta-barrel_TonB_sf"/>
</dbReference>
<comment type="similarity">
    <text evidence="10 11">Belongs to the TonB-dependent receptor family.</text>
</comment>
<keyword evidence="9 10" id="KW-0998">Cell outer membrane</keyword>
<keyword evidence="3 10" id="KW-1134">Transmembrane beta strand</keyword>
<dbReference type="PANTHER" id="PTHR30069">
    <property type="entry name" value="TONB-DEPENDENT OUTER MEMBRANE RECEPTOR"/>
    <property type="match status" value="1"/>
</dbReference>
<feature type="domain" description="TonB-dependent receptor plug" evidence="13">
    <location>
        <begin position="57"/>
        <end position="171"/>
    </location>
</feature>
<comment type="subcellular location">
    <subcellularLocation>
        <location evidence="1 10">Cell outer membrane</location>
        <topology evidence="1 10">Multi-pass membrane protein</topology>
    </subcellularLocation>
</comment>
<dbReference type="Gene3D" id="2.40.170.20">
    <property type="entry name" value="TonB-dependent receptor, beta-barrel domain"/>
    <property type="match status" value="1"/>
</dbReference>
<keyword evidence="8 14" id="KW-0675">Receptor</keyword>
<organism evidence="14 15">
    <name type="scientific">Tardibacter chloracetimidivorans</name>
    <dbReference type="NCBI Taxonomy" id="1921510"/>
    <lineage>
        <taxon>Bacteria</taxon>
        <taxon>Pseudomonadati</taxon>
        <taxon>Pseudomonadota</taxon>
        <taxon>Alphaproteobacteria</taxon>
        <taxon>Sphingomonadales</taxon>
        <taxon>Sphingomonadaceae</taxon>
        <taxon>Tardibacter</taxon>
    </lineage>
</organism>
<dbReference type="STRING" id="1921510.BSL82_15940"/>
<keyword evidence="4 10" id="KW-0812">Transmembrane</keyword>
<name>A0A1L3ZYA2_9SPHN</name>
<dbReference type="RefSeq" id="WP_072598256.1">
    <property type="nucleotide sequence ID" value="NZ_CP018221.1"/>
</dbReference>
<accession>A0A1L3ZYA2</accession>
<dbReference type="InterPro" id="IPR037066">
    <property type="entry name" value="Plug_dom_sf"/>
</dbReference>
<dbReference type="GO" id="GO:0009279">
    <property type="term" value="C:cell outer membrane"/>
    <property type="evidence" value="ECO:0007669"/>
    <property type="project" value="UniProtKB-SubCell"/>
</dbReference>
<keyword evidence="6 11" id="KW-0798">TonB box</keyword>
<dbReference type="PROSITE" id="PS51257">
    <property type="entry name" value="PROKAR_LIPOPROTEIN"/>
    <property type="match status" value="1"/>
</dbReference>
<protein>
    <submittedName>
        <fullName evidence="14">TonB-dependent receptor</fullName>
    </submittedName>
</protein>
<dbReference type="AlphaFoldDB" id="A0A1L3ZYA2"/>
<dbReference type="GO" id="GO:0015344">
    <property type="term" value="F:siderophore uptake transmembrane transporter activity"/>
    <property type="evidence" value="ECO:0007669"/>
    <property type="project" value="TreeGrafter"/>
</dbReference>
<feature type="domain" description="TonB-dependent receptor-like beta-barrel" evidence="12">
    <location>
        <begin position="212"/>
        <end position="609"/>
    </location>
</feature>
<sequence>MAEDAKGTRLLIGALVGSLSCISLPCAAQSVEELRDMPIDALANLDVSSVTKSAASLSDAPASIYVITHDDIVRAGTVTLPGILRLAPNLQVLRSSASGATITARGLSGNPEAQNFPNKLLVLIDGRSVYSPLFSGVYWDMQDIIPEDVDRIEVISGPGATLWGANAVNGVINIVTRNAGASQGGYVSALGGSKLFDAALRFGDRINDTINYRLYVKGRRRPDSVETADDDAYRVQAGARFDWSPSDADLVTFQGDIQRGSRGQGALPNEVFRGGNIVARWNRSWSSASALQLQVYYDHAGRETRQDNGRFQLDTFDVDFQHSFQLAASHNLVWGGGARVTRYNIDEAPGLAFSPDKRTLFLANMFVQDSMALTPSLTAIAGLKLERDPYSGAVLLPSARLSWKPSSTSMLWAAASRAIRSPTPFDRDVVETVGDTVFLLGPADFRSEKLTALEAGVRLVLTSQASLSVSSFYNLYDDLRNIELAPSGFLPLQWGNGIKGSSYGLDAWGDFRITDWWRLKPGYSLLIQKFDFKSGASELLGISQIGNDPKHRVSLRSSMDIGPRINVDADLRYVSRLPDPHVPGYVELGARIGWRFIDEAELSISGFNLLHKRHYELPATQASPVPRSVYVALKWHI</sequence>
<dbReference type="Pfam" id="PF00593">
    <property type="entry name" value="TonB_dep_Rec_b-barrel"/>
    <property type="match status" value="1"/>
</dbReference>
<evidence type="ECO:0000256" key="6">
    <source>
        <dbReference type="ARBA" id="ARBA00023077"/>
    </source>
</evidence>
<dbReference type="PANTHER" id="PTHR30069:SF29">
    <property type="entry name" value="HEMOGLOBIN AND HEMOGLOBIN-HAPTOGLOBIN-BINDING PROTEIN 1-RELATED"/>
    <property type="match status" value="1"/>
</dbReference>
<dbReference type="Pfam" id="PF07715">
    <property type="entry name" value="Plug"/>
    <property type="match status" value="1"/>
</dbReference>
<dbReference type="GO" id="GO:0044718">
    <property type="term" value="P:siderophore transmembrane transport"/>
    <property type="evidence" value="ECO:0007669"/>
    <property type="project" value="TreeGrafter"/>
</dbReference>
<keyword evidence="15" id="KW-1185">Reference proteome</keyword>
<evidence type="ECO:0000256" key="1">
    <source>
        <dbReference type="ARBA" id="ARBA00004571"/>
    </source>
</evidence>
<evidence type="ECO:0000256" key="7">
    <source>
        <dbReference type="ARBA" id="ARBA00023136"/>
    </source>
</evidence>
<evidence type="ECO:0000256" key="2">
    <source>
        <dbReference type="ARBA" id="ARBA00022448"/>
    </source>
</evidence>
<evidence type="ECO:0000256" key="3">
    <source>
        <dbReference type="ARBA" id="ARBA00022452"/>
    </source>
</evidence>
<reference evidence="15" key="1">
    <citation type="submission" date="2016-11" db="EMBL/GenBank/DDBJ databases">
        <title>Complete Genome Sequence of alachlor-degrading Sphingomonas sp. strain JJ-A5.</title>
        <authorList>
            <person name="Lee H."/>
            <person name="Ka J.-O."/>
        </authorList>
    </citation>
    <scope>NUCLEOTIDE SEQUENCE [LARGE SCALE GENOMIC DNA]</scope>
    <source>
        <strain evidence="15">JJ-A5</strain>
    </source>
</reference>
<evidence type="ECO:0000256" key="8">
    <source>
        <dbReference type="ARBA" id="ARBA00023170"/>
    </source>
</evidence>